<dbReference type="PANTHER" id="PTHR31956">
    <property type="entry name" value="NON-SPECIFIC PHOSPHOLIPASE C4-RELATED"/>
    <property type="match status" value="1"/>
</dbReference>
<protein>
    <submittedName>
        <fullName evidence="3">Uncharacterized protein</fullName>
    </submittedName>
</protein>
<dbReference type="Pfam" id="PF04185">
    <property type="entry name" value="Phosphoesterase"/>
    <property type="match status" value="1"/>
</dbReference>
<comment type="caution">
    <text evidence="3">The sequence shown here is derived from an EMBL/GenBank/DDBJ whole genome shotgun (WGS) entry which is preliminary data.</text>
</comment>
<gene>
    <name evidence="3" type="ORF">N7494_012719</name>
</gene>
<dbReference type="Proteomes" id="UP001220324">
    <property type="component" value="Unassembled WGS sequence"/>
</dbReference>
<dbReference type="FunFam" id="3.40.720.10:FF:000052">
    <property type="entry name" value="Phosphatidylglycerol specific phospholipase, putative"/>
    <property type="match status" value="1"/>
</dbReference>
<proteinExistence type="predicted"/>
<keyword evidence="1" id="KW-0378">Hydrolase</keyword>
<sequence length="473" mass="53256">MARVLALLALAFGATAYQQPLSFDEAEQLSKLRSAIKNVVVLVQENLSFDHFAGGLTYNSSIDGLVNRKYCNPANVSIPDTSRQVCAANTAQNIAADDPNHSVSGINMQLFGSYHPPALAESSMDGFITEQRVSYRLERLEKQLELDRPGRPAKIQHDETRGMSPELIDLLERERAAEVIDYFTPEHIPVFNAIAENYVLFDRWFAAVPGPTNPNRAYLTSGTSFGHGRNDEAFLRSEMPQISIFQQLSEKGMSWTNYEESTRSNPPFLPDAMFYEWTAKSITSKTSVKPIEEFYQDAANGELSQLTWINPECCHYTSMHPPSPINMGENYIKGIYEALRKSPQWNETLFILTWDEHGGFADHVSPPMQVPAGDSLTYTERAADGGDYTFHFDRLGVRVPTVLISPWVGKGLIQNKPDGDTDFTHTSILKTLSELWDLDILTPRVEWSPSFKHLITSEYRDDTPEWLPEAADF</sequence>
<accession>A0AAD6GC21</accession>
<dbReference type="EMBL" id="JAQIZZ010000008">
    <property type="protein sequence ID" value="KAJ5526069.1"/>
    <property type="molecule type" value="Genomic_DNA"/>
</dbReference>
<evidence type="ECO:0000256" key="1">
    <source>
        <dbReference type="ARBA" id="ARBA00022801"/>
    </source>
</evidence>
<dbReference type="PANTHER" id="PTHR31956:SF1">
    <property type="entry name" value="NON-SPECIFIC PHOSPHOLIPASE C1"/>
    <property type="match status" value="1"/>
</dbReference>
<dbReference type="InterPro" id="IPR017850">
    <property type="entry name" value="Alkaline_phosphatase_core_sf"/>
</dbReference>
<keyword evidence="2" id="KW-0732">Signal</keyword>
<name>A0AAD6GC21_9EURO</name>
<dbReference type="GO" id="GO:0009395">
    <property type="term" value="P:phospholipid catabolic process"/>
    <property type="evidence" value="ECO:0007669"/>
    <property type="project" value="TreeGrafter"/>
</dbReference>
<keyword evidence="4" id="KW-1185">Reference proteome</keyword>
<organism evidence="3 4">
    <name type="scientific">Penicillium frequentans</name>
    <dbReference type="NCBI Taxonomy" id="3151616"/>
    <lineage>
        <taxon>Eukaryota</taxon>
        <taxon>Fungi</taxon>
        <taxon>Dikarya</taxon>
        <taxon>Ascomycota</taxon>
        <taxon>Pezizomycotina</taxon>
        <taxon>Eurotiomycetes</taxon>
        <taxon>Eurotiomycetidae</taxon>
        <taxon>Eurotiales</taxon>
        <taxon>Aspergillaceae</taxon>
        <taxon>Penicillium</taxon>
    </lineage>
</organism>
<evidence type="ECO:0000313" key="3">
    <source>
        <dbReference type="EMBL" id="KAJ5526069.1"/>
    </source>
</evidence>
<dbReference type="SUPFAM" id="SSF53649">
    <property type="entry name" value="Alkaline phosphatase-like"/>
    <property type="match status" value="1"/>
</dbReference>
<evidence type="ECO:0000256" key="2">
    <source>
        <dbReference type="SAM" id="SignalP"/>
    </source>
</evidence>
<dbReference type="GO" id="GO:0042578">
    <property type="term" value="F:phosphoric ester hydrolase activity"/>
    <property type="evidence" value="ECO:0007669"/>
    <property type="project" value="UniProtKB-ARBA"/>
</dbReference>
<feature type="signal peptide" evidence="2">
    <location>
        <begin position="1"/>
        <end position="16"/>
    </location>
</feature>
<dbReference type="Gene3D" id="3.40.720.10">
    <property type="entry name" value="Alkaline Phosphatase, subunit A"/>
    <property type="match status" value="1"/>
</dbReference>
<dbReference type="AlphaFoldDB" id="A0AAD6GC21"/>
<evidence type="ECO:0000313" key="4">
    <source>
        <dbReference type="Proteomes" id="UP001220324"/>
    </source>
</evidence>
<reference evidence="3 4" key="1">
    <citation type="journal article" date="2023" name="IMA Fungus">
        <title>Comparative genomic study of the Penicillium genus elucidates a diverse pangenome and 15 lateral gene transfer events.</title>
        <authorList>
            <person name="Petersen C."/>
            <person name="Sorensen T."/>
            <person name="Nielsen M.R."/>
            <person name="Sondergaard T.E."/>
            <person name="Sorensen J.L."/>
            <person name="Fitzpatrick D.A."/>
            <person name="Frisvad J.C."/>
            <person name="Nielsen K.L."/>
        </authorList>
    </citation>
    <scope>NUCLEOTIDE SEQUENCE [LARGE SCALE GENOMIC DNA]</scope>
    <source>
        <strain evidence="3 4">IBT 35679</strain>
    </source>
</reference>
<dbReference type="InterPro" id="IPR007312">
    <property type="entry name" value="Phosphoesterase"/>
</dbReference>
<feature type="chain" id="PRO_5042266654" evidence="2">
    <location>
        <begin position="17"/>
        <end position="473"/>
    </location>
</feature>